<dbReference type="InterPro" id="IPR016024">
    <property type="entry name" value="ARM-type_fold"/>
</dbReference>
<dbReference type="Pfam" id="PF00514">
    <property type="entry name" value="Arm"/>
    <property type="match status" value="1"/>
</dbReference>
<name>A0ABD3RC69_9LAMI</name>
<protein>
    <recommendedName>
        <fullName evidence="2">DUF7032 domain-containing protein</fullName>
    </recommendedName>
</protein>
<dbReference type="InterPro" id="IPR000225">
    <property type="entry name" value="Armadillo"/>
</dbReference>
<dbReference type="AlphaFoldDB" id="A0ABD3RC69"/>
<feature type="domain" description="DUF7032" evidence="2">
    <location>
        <begin position="24"/>
        <end position="134"/>
    </location>
</feature>
<comment type="caution">
    <text evidence="3">The sequence shown here is derived from an EMBL/GenBank/DDBJ whole genome shotgun (WGS) entry which is preliminary data.</text>
</comment>
<keyword evidence="4" id="KW-1185">Reference proteome</keyword>
<dbReference type="Pfam" id="PF23005">
    <property type="entry name" value="DUF7032"/>
    <property type="match status" value="1"/>
</dbReference>
<gene>
    <name evidence="3" type="ORF">ACJIZ3_000702</name>
</gene>
<proteinExistence type="predicted"/>
<evidence type="ECO:0000259" key="2">
    <source>
        <dbReference type="Pfam" id="PF23005"/>
    </source>
</evidence>
<accession>A0ABD3RC69</accession>
<evidence type="ECO:0000313" key="3">
    <source>
        <dbReference type="EMBL" id="KAL3810544.1"/>
    </source>
</evidence>
<dbReference type="Proteomes" id="UP001634393">
    <property type="component" value="Unassembled WGS sequence"/>
</dbReference>
<dbReference type="PANTHER" id="PTHR46043">
    <property type="entry name" value="ARM REPEAT SUPERFAMILY PROTEIN"/>
    <property type="match status" value="1"/>
</dbReference>
<dbReference type="SMART" id="SM00185">
    <property type="entry name" value="ARM"/>
    <property type="match status" value="5"/>
</dbReference>
<sequence length="605" mass="66044">MHPATNPPPQLPAATPSPSENLKKITQILTHLLPSTHSITCFTSRWQVIRSKLTSLQHLLSEISSFPHWSENPLLLPLLPAFLATLRRTETLHHLCSDSVSSTGKLLMQSDLDIAAGWLSKHNNDVELLLRSGVLHQSTAIVLSRPNAANSSKEELTFFVKDLFTRLQIGGLEFKRKALDSLNQLLSEDEESAIIVANEGNIGCLVSMLDLNNSHDSIRELAVLAVSILLSAGDFPRKCVFEEGALGHLLRMIEFGSMSMKEKAAMAVELITTDPDNTWAISAYGGVAILIELCKYGSLTAQSHAVGAIRNVCLNADVRAALAEEGAVPVLIQLLVSGSPYVQGKSANCISTLASTGEYFRKLLLQENGLHRLLHLFQECSNSTTLEHILHAVHSLSASSDMVNRMLSGSTSFILGVAELIKHGNVILQHISVTLLANLSISDSNKRVIGACMCSLVKLMESVKPHGMQEIGAKALLSLLMVKSNRKELVRDEKSLVRLIRMLDPKDEVVEKKFPVAVVAAIMAGGSQDCRKKLVAAGADVHLKRLVEMDVSGAKNALQRLSGSRLTSIFNRTLNHLQPIERRSIEYIGISKSCLLSEKRSKQTQ</sequence>
<evidence type="ECO:0000256" key="1">
    <source>
        <dbReference type="ARBA" id="ARBA00022737"/>
    </source>
</evidence>
<evidence type="ECO:0000313" key="4">
    <source>
        <dbReference type="Proteomes" id="UP001634393"/>
    </source>
</evidence>
<dbReference type="PANTHER" id="PTHR46043:SF2">
    <property type="entry name" value="ARM REPEAT SUPERFAMILY PROTEIN"/>
    <property type="match status" value="1"/>
</dbReference>
<keyword evidence="1" id="KW-0677">Repeat</keyword>
<organism evidence="3 4">
    <name type="scientific">Penstemon smallii</name>
    <dbReference type="NCBI Taxonomy" id="265156"/>
    <lineage>
        <taxon>Eukaryota</taxon>
        <taxon>Viridiplantae</taxon>
        <taxon>Streptophyta</taxon>
        <taxon>Embryophyta</taxon>
        <taxon>Tracheophyta</taxon>
        <taxon>Spermatophyta</taxon>
        <taxon>Magnoliopsida</taxon>
        <taxon>eudicotyledons</taxon>
        <taxon>Gunneridae</taxon>
        <taxon>Pentapetalae</taxon>
        <taxon>asterids</taxon>
        <taxon>lamiids</taxon>
        <taxon>Lamiales</taxon>
        <taxon>Plantaginaceae</taxon>
        <taxon>Cheloneae</taxon>
        <taxon>Penstemon</taxon>
    </lineage>
</organism>
<dbReference type="SUPFAM" id="SSF48371">
    <property type="entry name" value="ARM repeat"/>
    <property type="match status" value="1"/>
</dbReference>
<dbReference type="Gene3D" id="1.25.10.10">
    <property type="entry name" value="Leucine-rich Repeat Variant"/>
    <property type="match status" value="2"/>
</dbReference>
<dbReference type="InterPro" id="IPR011989">
    <property type="entry name" value="ARM-like"/>
</dbReference>
<dbReference type="InterPro" id="IPR054296">
    <property type="entry name" value="DUF7032"/>
</dbReference>
<dbReference type="EMBL" id="JBJXBP010000014">
    <property type="protein sequence ID" value="KAL3810544.1"/>
    <property type="molecule type" value="Genomic_DNA"/>
</dbReference>
<reference evidence="3 4" key="1">
    <citation type="submission" date="2024-12" db="EMBL/GenBank/DDBJ databases">
        <title>The unique morphological basis and parallel evolutionary history of personate flowers in Penstemon.</title>
        <authorList>
            <person name="Depatie T.H."/>
            <person name="Wessinger C.A."/>
        </authorList>
    </citation>
    <scope>NUCLEOTIDE SEQUENCE [LARGE SCALE GENOMIC DNA]</scope>
    <source>
        <strain evidence="3">WTNN_2</strain>
        <tissue evidence="3">Leaf</tissue>
    </source>
</reference>